<evidence type="ECO:0000313" key="7">
    <source>
        <dbReference type="EMBL" id="OLU05464.1"/>
    </source>
</evidence>
<dbReference type="InterPro" id="IPR005119">
    <property type="entry name" value="LysR_subst-bd"/>
</dbReference>
<proteinExistence type="inferred from homology"/>
<dbReference type="PRINTS" id="PR00039">
    <property type="entry name" value="HTHLYSR"/>
</dbReference>
<dbReference type="InterPro" id="IPR036388">
    <property type="entry name" value="WH-like_DNA-bd_sf"/>
</dbReference>
<evidence type="ECO:0000313" key="8">
    <source>
        <dbReference type="EMBL" id="SDP61271.1"/>
    </source>
</evidence>
<evidence type="ECO:0000256" key="4">
    <source>
        <dbReference type="ARBA" id="ARBA00023163"/>
    </source>
</evidence>
<keyword evidence="9" id="KW-1185">Reference proteome</keyword>
<gene>
    <name evidence="7" type="ORF">BVK86_04100</name>
    <name evidence="6" type="ORF">F7R15_04105</name>
    <name evidence="8" type="ORF">SAMN04490202_5149</name>
</gene>
<organism evidence="8 10">
    <name type="scientific">Pseudomonas reinekei</name>
    <dbReference type="NCBI Taxonomy" id="395598"/>
    <lineage>
        <taxon>Bacteria</taxon>
        <taxon>Pseudomonadati</taxon>
        <taxon>Pseudomonadota</taxon>
        <taxon>Gammaproteobacteria</taxon>
        <taxon>Pseudomonadales</taxon>
        <taxon>Pseudomonadaceae</taxon>
        <taxon>Pseudomonas</taxon>
    </lineage>
</organism>
<keyword evidence="4" id="KW-0804">Transcription</keyword>
<evidence type="ECO:0000313" key="6">
    <source>
        <dbReference type="EMBL" id="KAB0488028.1"/>
    </source>
</evidence>
<dbReference type="Proteomes" id="UP000186756">
    <property type="component" value="Unassembled WGS sequence"/>
</dbReference>
<evidence type="ECO:0000313" key="9">
    <source>
        <dbReference type="Proteomes" id="UP000186756"/>
    </source>
</evidence>
<dbReference type="PANTHER" id="PTHR30537:SF72">
    <property type="entry name" value="LYSR FAMILY TRANSCRIPTIONAL REGULATOR"/>
    <property type="match status" value="1"/>
</dbReference>
<reference evidence="7" key="2">
    <citation type="submission" date="2017-01" db="EMBL/GenBank/DDBJ databases">
        <authorList>
            <person name="Mah S.A."/>
            <person name="Swanson W.J."/>
            <person name="Moy G.W."/>
            <person name="Vacquier V.D."/>
        </authorList>
    </citation>
    <scope>NUCLEOTIDE SEQUENCE [LARGE SCALE GENOMIC DNA]</scope>
    <source>
        <strain evidence="7">MT1</strain>
    </source>
</reference>
<dbReference type="EMBL" id="VZPS01000002">
    <property type="protein sequence ID" value="KAB0488028.1"/>
    <property type="molecule type" value="Genomic_DNA"/>
</dbReference>
<dbReference type="EMBL" id="LT629709">
    <property type="protein sequence ID" value="SDP61271.1"/>
    <property type="molecule type" value="Genomic_DNA"/>
</dbReference>
<reference evidence="9" key="3">
    <citation type="submission" date="2017-01" db="EMBL/GenBank/DDBJ databases">
        <authorList>
            <person name="Poblete-Castro I."/>
        </authorList>
    </citation>
    <scope>NUCLEOTIDE SEQUENCE [LARGE SCALE GENOMIC DNA]</scope>
    <source>
        <strain evidence="9">DSM 18361 / CCUG 53116 / MT1</strain>
    </source>
</reference>
<dbReference type="SUPFAM" id="SSF53850">
    <property type="entry name" value="Periplasmic binding protein-like II"/>
    <property type="match status" value="1"/>
</dbReference>
<sequence length="309" mass="33619">METLANLEAFVRSAEASSFSGAARRLSMTPAAVSRNVAMLERNLGIRLFHRSTRKLTLTEAGESFLASIGESLNHLQGAIDGASQTKGEAVGVLKVSMSLSFAMGYVLPALPDFLARYPGVRPDWHFDSRRVDLIAEGFDVAIGGGFDLNPGIVATTLAPVHVIAVASPSYFDERRRPTSPADLVDHAGILMRSSNSGRVRQWMMRDAQGCEEHALLNETIVMSDAFPMAQAAIAGLGIALLAVPDVLPHLESGALERILPKWYADAGSISLYYSGRALQPLKTRAFIDFYTEYFRRERLSTRFAGSLI</sequence>
<dbReference type="GO" id="GO:0003700">
    <property type="term" value="F:DNA-binding transcription factor activity"/>
    <property type="evidence" value="ECO:0007669"/>
    <property type="project" value="InterPro"/>
</dbReference>
<evidence type="ECO:0000256" key="2">
    <source>
        <dbReference type="ARBA" id="ARBA00023015"/>
    </source>
</evidence>
<dbReference type="InterPro" id="IPR000847">
    <property type="entry name" value="LysR_HTH_N"/>
</dbReference>
<dbReference type="Gene3D" id="3.40.190.290">
    <property type="match status" value="1"/>
</dbReference>
<dbReference type="SUPFAM" id="SSF46785">
    <property type="entry name" value="Winged helix' DNA-binding domain"/>
    <property type="match status" value="1"/>
</dbReference>
<dbReference type="GO" id="GO:0006351">
    <property type="term" value="P:DNA-templated transcription"/>
    <property type="evidence" value="ECO:0007669"/>
    <property type="project" value="TreeGrafter"/>
</dbReference>
<dbReference type="Pfam" id="PF00126">
    <property type="entry name" value="HTH_1"/>
    <property type="match status" value="1"/>
</dbReference>
<reference evidence="8 10" key="1">
    <citation type="submission" date="2016-10" db="EMBL/GenBank/DDBJ databases">
        <authorList>
            <person name="de Groot N.N."/>
        </authorList>
    </citation>
    <scope>NUCLEOTIDE SEQUENCE [LARGE SCALE GENOMIC DNA]</scope>
    <source>
        <strain evidence="8 10">BS3776</strain>
    </source>
</reference>
<evidence type="ECO:0000313" key="11">
    <source>
        <dbReference type="Proteomes" id="UP000460142"/>
    </source>
</evidence>
<dbReference type="GO" id="GO:0043565">
    <property type="term" value="F:sequence-specific DNA binding"/>
    <property type="evidence" value="ECO:0007669"/>
    <property type="project" value="TreeGrafter"/>
</dbReference>
<reference evidence="6 11" key="4">
    <citation type="submission" date="2019-09" db="EMBL/GenBank/DDBJ databases">
        <title>Draft genome sequences of 48 bacterial type strains from the CCUG.</title>
        <authorList>
            <person name="Tunovic T."/>
            <person name="Pineiro-Iglesias B."/>
            <person name="Unosson C."/>
            <person name="Inganas E."/>
            <person name="Ohlen M."/>
            <person name="Cardew S."/>
            <person name="Jensie-Markopoulos S."/>
            <person name="Salva-Serra F."/>
            <person name="Jaen-Luchoro D."/>
            <person name="Karlsson R."/>
            <person name="Svensson-Stadler L."/>
            <person name="Chun J."/>
            <person name="Moore E."/>
        </authorList>
    </citation>
    <scope>NUCLEOTIDE SEQUENCE [LARGE SCALE GENOMIC DNA]</scope>
    <source>
        <strain evidence="6 11">CCUG 53116</strain>
    </source>
</reference>
<keyword evidence="3 8" id="KW-0238">DNA-binding</keyword>
<dbReference type="RefSeq" id="WP_075945215.1">
    <property type="nucleotide sequence ID" value="NZ_LT629709.1"/>
</dbReference>
<dbReference type="Proteomes" id="UP000198549">
    <property type="component" value="Chromosome I"/>
</dbReference>
<feature type="domain" description="HTH lysR-type" evidence="5">
    <location>
        <begin position="1"/>
        <end position="59"/>
    </location>
</feature>
<dbReference type="InterPro" id="IPR058163">
    <property type="entry name" value="LysR-type_TF_proteobact-type"/>
</dbReference>
<dbReference type="PROSITE" id="PS50931">
    <property type="entry name" value="HTH_LYSR"/>
    <property type="match status" value="1"/>
</dbReference>
<dbReference type="FunFam" id="1.10.10.10:FF:000001">
    <property type="entry name" value="LysR family transcriptional regulator"/>
    <property type="match status" value="1"/>
</dbReference>
<accession>A0A1H0U549</accession>
<comment type="similarity">
    <text evidence="1">Belongs to the LysR transcriptional regulatory family.</text>
</comment>
<evidence type="ECO:0000256" key="3">
    <source>
        <dbReference type="ARBA" id="ARBA00023125"/>
    </source>
</evidence>
<name>A0A1H0U549_PSERE</name>
<dbReference type="PANTHER" id="PTHR30537">
    <property type="entry name" value="HTH-TYPE TRANSCRIPTIONAL REGULATOR"/>
    <property type="match status" value="1"/>
</dbReference>
<dbReference type="InterPro" id="IPR036390">
    <property type="entry name" value="WH_DNA-bd_sf"/>
</dbReference>
<evidence type="ECO:0000259" key="5">
    <source>
        <dbReference type="PROSITE" id="PS50931"/>
    </source>
</evidence>
<dbReference type="CDD" id="cd08422">
    <property type="entry name" value="PBP2_CrgA_like"/>
    <property type="match status" value="1"/>
</dbReference>
<dbReference type="Pfam" id="PF03466">
    <property type="entry name" value="LysR_substrate"/>
    <property type="match status" value="1"/>
</dbReference>
<protein>
    <submittedName>
        <fullName evidence="8">DNA-binding transcriptional regulator, LysR family</fullName>
    </submittedName>
    <submittedName>
        <fullName evidence="6">LysR family transcriptional regulator</fullName>
    </submittedName>
</protein>
<evidence type="ECO:0000256" key="1">
    <source>
        <dbReference type="ARBA" id="ARBA00009437"/>
    </source>
</evidence>
<evidence type="ECO:0000313" key="10">
    <source>
        <dbReference type="Proteomes" id="UP000198549"/>
    </source>
</evidence>
<dbReference type="OrthoDB" id="9786526at2"/>
<dbReference type="AlphaFoldDB" id="A0A1H0U549"/>
<dbReference type="Gene3D" id="1.10.10.10">
    <property type="entry name" value="Winged helix-like DNA-binding domain superfamily/Winged helix DNA-binding domain"/>
    <property type="match status" value="1"/>
</dbReference>
<keyword evidence="2" id="KW-0805">Transcription regulation</keyword>
<dbReference type="Proteomes" id="UP000460142">
    <property type="component" value="Unassembled WGS sequence"/>
</dbReference>
<dbReference type="EMBL" id="MSTQ01000002">
    <property type="protein sequence ID" value="OLU05464.1"/>
    <property type="molecule type" value="Genomic_DNA"/>
</dbReference>